<sequence length="37" mass="4105">MGTYGGRAAVAVAPRKAENLSLQDRYMGIFPMHTTRH</sequence>
<gene>
    <name evidence="1" type="ORF">BofuT4_P145120.1</name>
</gene>
<dbReference type="Proteomes" id="UP000008177">
    <property type="component" value="Unplaced contigs"/>
</dbReference>
<dbReference type="HOGENOM" id="CLU_3351004_0_0_1"/>
<accession>G2YYK6</accession>
<dbReference type="InParanoid" id="G2YYK6"/>
<dbReference type="AlphaFoldDB" id="G2YYK6"/>
<dbReference type="EMBL" id="FQ790361">
    <property type="protein sequence ID" value="CCD56704.1"/>
    <property type="molecule type" value="Genomic_DNA"/>
</dbReference>
<organism evidence="1 2">
    <name type="scientific">Botryotinia fuckeliana (strain T4)</name>
    <name type="common">Noble rot fungus</name>
    <name type="synonym">Botrytis cinerea</name>
    <dbReference type="NCBI Taxonomy" id="999810"/>
    <lineage>
        <taxon>Eukaryota</taxon>
        <taxon>Fungi</taxon>
        <taxon>Dikarya</taxon>
        <taxon>Ascomycota</taxon>
        <taxon>Pezizomycotina</taxon>
        <taxon>Leotiomycetes</taxon>
        <taxon>Helotiales</taxon>
        <taxon>Sclerotiniaceae</taxon>
        <taxon>Botrytis</taxon>
    </lineage>
</organism>
<evidence type="ECO:0000313" key="1">
    <source>
        <dbReference type="EMBL" id="CCD56704.1"/>
    </source>
</evidence>
<name>G2YYK6_BOTF4</name>
<protein>
    <submittedName>
        <fullName evidence="1">Uncharacterized protein</fullName>
    </submittedName>
</protein>
<evidence type="ECO:0000313" key="2">
    <source>
        <dbReference type="Proteomes" id="UP000008177"/>
    </source>
</evidence>
<reference evidence="2" key="1">
    <citation type="journal article" date="2011" name="PLoS Genet.">
        <title>Genomic analysis of the necrotrophic fungal pathogens Sclerotinia sclerotiorum and Botrytis cinerea.</title>
        <authorList>
            <person name="Amselem J."/>
            <person name="Cuomo C.A."/>
            <person name="van Kan J.A."/>
            <person name="Viaud M."/>
            <person name="Benito E.P."/>
            <person name="Couloux A."/>
            <person name="Coutinho P.M."/>
            <person name="de Vries R.P."/>
            <person name="Dyer P.S."/>
            <person name="Fillinger S."/>
            <person name="Fournier E."/>
            <person name="Gout L."/>
            <person name="Hahn M."/>
            <person name="Kohn L."/>
            <person name="Lapalu N."/>
            <person name="Plummer K.M."/>
            <person name="Pradier J.M."/>
            <person name="Quevillon E."/>
            <person name="Sharon A."/>
            <person name="Simon A."/>
            <person name="ten Have A."/>
            <person name="Tudzynski B."/>
            <person name="Tudzynski P."/>
            <person name="Wincker P."/>
            <person name="Andrew M."/>
            <person name="Anthouard V."/>
            <person name="Beever R.E."/>
            <person name="Beffa R."/>
            <person name="Benoit I."/>
            <person name="Bouzid O."/>
            <person name="Brault B."/>
            <person name="Chen Z."/>
            <person name="Choquer M."/>
            <person name="Collemare J."/>
            <person name="Cotton P."/>
            <person name="Danchin E.G."/>
            <person name="Da Silva C."/>
            <person name="Gautier A."/>
            <person name="Giraud C."/>
            <person name="Giraud T."/>
            <person name="Gonzalez C."/>
            <person name="Grossetete S."/>
            <person name="Guldener U."/>
            <person name="Henrissat B."/>
            <person name="Howlett B.J."/>
            <person name="Kodira C."/>
            <person name="Kretschmer M."/>
            <person name="Lappartient A."/>
            <person name="Leroch M."/>
            <person name="Levis C."/>
            <person name="Mauceli E."/>
            <person name="Neuveglise C."/>
            <person name="Oeser B."/>
            <person name="Pearson M."/>
            <person name="Poulain J."/>
            <person name="Poussereau N."/>
            <person name="Quesneville H."/>
            <person name="Rascle C."/>
            <person name="Schumacher J."/>
            <person name="Segurens B."/>
            <person name="Sexton A."/>
            <person name="Silva E."/>
            <person name="Sirven C."/>
            <person name="Soanes D.M."/>
            <person name="Talbot N.J."/>
            <person name="Templeton M."/>
            <person name="Yandava C."/>
            <person name="Yarden O."/>
            <person name="Zeng Q."/>
            <person name="Rollins J.A."/>
            <person name="Lebrun M.H."/>
            <person name="Dickman M."/>
        </authorList>
    </citation>
    <scope>NUCLEOTIDE SEQUENCE [LARGE SCALE GENOMIC DNA]</scope>
    <source>
        <strain evidence="2">T4</strain>
    </source>
</reference>
<proteinExistence type="predicted"/>